<dbReference type="InterPro" id="IPR027469">
    <property type="entry name" value="Cation_efflux_TMD_sf"/>
</dbReference>
<accession>A0A6G3MEN4</accession>
<feature type="transmembrane region" description="Helical" evidence="7">
    <location>
        <begin position="52"/>
        <end position="76"/>
    </location>
</feature>
<dbReference type="InterPro" id="IPR058533">
    <property type="entry name" value="Cation_efflux_TM"/>
</dbReference>
<dbReference type="Pfam" id="PF01545">
    <property type="entry name" value="Cation_efflux"/>
    <property type="match status" value="1"/>
</dbReference>
<comment type="similarity">
    <text evidence="2">Belongs to the cation diffusion facilitator (CDF) transporter (TC 2.A.4) family. SLC30A subfamily.</text>
</comment>
<dbReference type="Gene3D" id="1.20.1510.10">
    <property type="entry name" value="Cation efflux protein transmembrane domain"/>
    <property type="match status" value="1"/>
</dbReference>
<feature type="transmembrane region" description="Helical" evidence="7">
    <location>
        <begin position="163"/>
        <end position="185"/>
    </location>
</feature>
<evidence type="ECO:0000256" key="1">
    <source>
        <dbReference type="ARBA" id="ARBA00004141"/>
    </source>
</evidence>
<sequence length="188" mass="21173">MNLKQNNESSTEKLLPPCEEEFFLQPDCNHSMISNNSHHKMKKPWISQKTTFIVNIIMSLAIFFVEIIVGNLYGSISLVSDSFHVLSDAISMIIGFYALLKSSEDRTIESQQNSQYTYGFERFQIMGSLANGLLLLAFSFNIITESLIKFLHANPITEPKYVLIAGVVGLVANLISLILFHGIILRKI</sequence>
<organism evidence="9">
    <name type="scientific">Henneguya salminicola</name>
    <name type="common">Myxosporean</name>
    <dbReference type="NCBI Taxonomy" id="69463"/>
    <lineage>
        <taxon>Eukaryota</taxon>
        <taxon>Metazoa</taxon>
        <taxon>Cnidaria</taxon>
        <taxon>Myxozoa</taxon>
        <taxon>Myxosporea</taxon>
        <taxon>Bivalvulida</taxon>
        <taxon>Platysporina</taxon>
        <taxon>Myxobolidae</taxon>
        <taxon>Henneguya</taxon>
    </lineage>
</organism>
<dbReference type="GO" id="GO:0005385">
    <property type="term" value="F:zinc ion transmembrane transporter activity"/>
    <property type="evidence" value="ECO:0007669"/>
    <property type="project" value="TreeGrafter"/>
</dbReference>
<evidence type="ECO:0000256" key="5">
    <source>
        <dbReference type="ARBA" id="ARBA00022989"/>
    </source>
</evidence>
<dbReference type="GO" id="GO:0016020">
    <property type="term" value="C:membrane"/>
    <property type="evidence" value="ECO:0007669"/>
    <property type="project" value="UniProtKB-SubCell"/>
</dbReference>
<feature type="transmembrane region" description="Helical" evidence="7">
    <location>
        <begin position="82"/>
        <end position="100"/>
    </location>
</feature>
<feature type="transmembrane region" description="Helical" evidence="7">
    <location>
        <begin position="120"/>
        <end position="143"/>
    </location>
</feature>
<dbReference type="PANTHER" id="PTHR45820:SF4">
    <property type="entry name" value="ZINC TRANSPORTER 63C, ISOFORM F"/>
    <property type="match status" value="1"/>
</dbReference>
<name>A0A6G3MEN4_HENSL</name>
<protein>
    <submittedName>
        <fullName evidence="9">Zinc/cadmium resistance protein (Trinotate prediction)</fullName>
    </submittedName>
</protein>
<keyword evidence="4" id="KW-0862">Zinc</keyword>
<evidence type="ECO:0000256" key="6">
    <source>
        <dbReference type="ARBA" id="ARBA00023136"/>
    </source>
</evidence>
<dbReference type="SUPFAM" id="SSF161111">
    <property type="entry name" value="Cation efflux protein transmembrane domain-like"/>
    <property type="match status" value="1"/>
</dbReference>
<dbReference type="InterPro" id="IPR002524">
    <property type="entry name" value="Cation_efflux"/>
</dbReference>
<keyword evidence="3 7" id="KW-0812">Transmembrane</keyword>
<comment type="subcellular location">
    <subcellularLocation>
        <location evidence="1">Membrane</location>
        <topology evidence="1">Multi-pass membrane protein</topology>
    </subcellularLocation>
</comment>
<evidence type="ECO:0000256" key="2">
    <source>
        <dbReference type="ARBA" id="ARBA00008873"/>
    </source>
</evidence>
<evidence type="ECO:0000256" key="7">
    <source>
        <dbReference type="SAM" id="Phobius"/>
    </source>
</evidence>
<keyword evidence="6 7" id="KW-0472">Membrane</keyword>
<proteinExistence type="inferred from homology"/>
<evidence type="ECO:0000256" key="4">
    <source>
        <dbReference type="ARBA" id="ARBA00022833"/>
    </source>
</evidence>
<dbReference type="PANTHER" id="PTHR45820">
    <property type="entry name" value="FI23527P1"/>
    <property type="match status" value="1"/>
</dbReference>
<dbReference type="AlphaFoldDB" id="A0A6G3MEN4"/>
<reference evidence="9" key="1">
    <citation type="submission" date="2018-11" db="EMBL/GenBank/DDBJ databases">
        <title>Henneguya salminicola genome and transcriptome.</title>
        <authorList>
            <person name="Yahalomi D."/>
            <person name="Atkinson S.D."/>
            <person name="Neuhof M."/>
            <person name="Chang E.S."/>
            <person name="Philippe H."/>
            <person name="Cartwright P."/>
            <person name="Bartholomew J.L."/>
            <person name="Huchon D."/>
        </authorList>
    </citation>
    <scope>NUCLEOTIDE SEQUENCE</scope>
    <source>
        <strain evidence="9">Hz1</strain>
        <tissue evidence="9">Whole</tissue>
    </source>
</reference>
<dbReference type="NCBIfam" id="TIGR01297">
    <property type="entry name" value="CDF"/>
    <property type="match status" value="1"/>
</dbReference>
<evidence type="ECO:0000259" key="8">
    <source>
        <dbReference type="Pfam" id="PF01545"/>
    </source>
</evidence>
<keyword evidence="5 7" id="KW-1133">Transmembrane helix</keyword>
<evidence type="ECO:0000313" key="9">
    <source>
        <dbReference type="EMBL" id="NDJ92498.1"/>
    </source>
</evidence>
<dbReference type="EMBL" id="GHBP01000871">
    <property type="protein sequence ID" value="NDJ92498.1"/>
    <property type="molecule type" value="Transcribed_RNA"/>
</dbReference>
<dbReference type="GO" id="GO:0006882">
    <property type="term" value="P:intracellular zinc ion homeostasis"/>
    <property type="evidence" value="ECO:0007669"/>
    <property type="project" value="TreeGrafter"/>
</dbReference>
<feature type="domain" description="Cation efflux protein transmembrane" evidence="8">
    <location>
        <begin position="53"/>
        <end position="182"/>
    </location>
</feature>
<evidence type="ECO:0000256" key="3">
    <source>
        <dbReference type="ARBA" id="ARBA00022692"/>
    </source>
</evidence>